<protein>
    <submittedName>
        <fullName evidence="2">Uncharacterized protein</fullName>
    </submittedName>
</protein>
<dbReference type="OrthoDB" id="2739512at2"/>
<accession>A0A0A3JPG1</accession>
<dbReference type="AlphaFoldDB" id="A0A0A3JPG1"/>
<reference evidence="2 3" key="1">
    <citation type="submission" date="2014-02" db="EMBL/GenBank/DDBJ databases">
        <title>Draft genome sequence of Lysinibacillus massiliensis CCUG 49529.</title>
        <authorList>
            <person name="Zhang F."/>
            <person name="Wang G."/>
            <person name="Zhang L."/>
        </authorList>
    </citation>
    <scope>NUCLEOTIDE SEQUENCE [LARGE SCALE GENOMIC DNA]</scope>
    <source>
        <strain evidence="2 3">CCUG 49529</strain>
    </source>
</reference>
<name>A0A0A3JPG1_9BACL</name>
<comment type="caution">
    <text evidence="2">The sequence shown here is derived from an EMBL/GenBank/DDBJ whole genome shotgun (WGS) entry which is preliminary data.</text>
</comment>
<dbReference type="Proteomes" id="UP000030595">
    <property type="component" value="Unassembled WGS sequence"/>
</dbReference>
<dbReference type="InterPro" id="IPR017524">
    <property type="entry name" value="SASP_thioredoxin-like"/>
</dbReference>
<proteinExistence type="predicted"/>
<keyword evidence="1" id="KW-0175">Coiled coil</keyword>
<organism evidence="2 3">
    <name type="scientific">Ureibacillus massiliensis 4400831 = CIP 108448 = CCUG 49529</name>
    <dbReference type="NCBI Taxonomy" id="1211035"/>
    <lineage>
        <taxon>Bacteria</taxon>
        <taxon>Bacillati</taxon>
        <taxon>Bacillota</taxon>
        <taxon>Bacilli</taxon>
        <taxon>Bacillales</taxon>
        <taxon>Caryophanaceae</taxon>
        <taxon>Ureibacillus</taxon>
    </lineage>
</organism>
<evidence type="ECO:0000313" key="3">
    <source>
        <dbReference type="Proteomes" id="UP000030595"/>
    </source>
</evidence>
<feature type="coiled-coil region" evidence="1">
    <location>
        <begin position="15"/>
        <end position="64"/>
    </location>
</feature>
<dbReference type="eggNOG" id="ENOG5031CP8">
    <property type="taxonomic scope" value="Bacteria"/>
</dbReference>
<dbReference type="RefSeq" id="WP_036179736.1">
    <property type="nucleotide sequence ID" value="NZ_AVCZ01000057.1"/>
</dbReference>
<dbReference type="Pfam" id="PF19824">
    <property type="entry name" value="Tlp"/>
    <property type="match status" value="1"/>
</dbReference>
<dbReference type="EMBL" id="JPVQ01000057">
    <property type="protein sequence ID" value="KGR88907.1"/>
    <property type="molecule type" value="Genomic_DNA"/>
</dbReference>
<keyword evidence="3" id="KW-1185">Reference proteome</keyword>
<evidence type="ECO:0000256" key="1">
    <source>
        <dbReference type="SAM" id="Coils"/>
    </source>
</evidence>
<sequence length="67" mass="8068">MAKQNQPNQFDRAKFVSKEEMIENTEENIREAEVSMEFAFPEELENLKDKNERRKHAIQRMKDEPLT</sequence>
<gene>
    <name evidence="2" type="ORF">CD30_17865</name>
</gene>
<evidence type="ECO:0000313" key="2">
    <source>
        <dbReference type="EMBL" id="KGR88907.1"/>
    </source>
</evidence>